<dbReference type="OrthoDB" id="8526020at2"/>
<proteinExistence type="predicted"/>
<evidence type="ECO:0000313" key="2">
    <source>
        <dbReference type="EMBL" id="ARN22660.1"/>
    </source>
</evidence>
<dbReference type="KEGG" id="rgu:A4W93_23620"/>
<dbReference type="STRING" id="946333.A4W93_23620"/>
<evidence type="ECO:0000313" key="3">
    <source>
        <dbReference type="Proteomes" id="UP000193427"/>
    </source>
</evidence>
<name>A0A1W6LEJ6_9BURK</name>
<sequence>MAARLTRLRRGAALGALVGAVALVHGCIVREVGQQLSGLDARSDMPERMKAVYVRSMERVDPVPVAKAAPAPRRKRVPAPAVPEPEAPEPAASAPVPVPEPEPVLEPVAEAASVPVVVPVDVAASAPPFEWPLATRVTFDLTGNYRGPIHGDAQVEWVRQDDAYQVHLDVSVGPSLAPFMSRRMTSQGRITPDGLRPERYDQETKLPFSNPTRAIVLLEDQQIQLANGQRRERWPGVQDTASQFVQLAFQFTTQPALLTPGAVITVPLAMPRSVTPMLYDVSEPETLWTSFGEIPVYRLKPRLVPRAGGDLAVEMWIAPQYRYLPIRLKIHQDAETYVDLMIRKPPELGGGPEAPASR</sequence>
<accession>A0A1W6LEJ6</accession>
<dbReference type="Pfam" id="PF11306">
    <property type="entry name" value="DUF3108"/>
    <property type="match status" value="1"/>
</dbReference>
<dbReference type="InterPro" id="IPR021457">
    <property type="entry name" value="DUF3108"/>
</dbReference>
<evidence type="ECO:0000256" key="1">
    <source>
        <dbReference type="SAM" id="MobiDB-lite"/>
    </source>
</evidence>
<dbReference type="AlphaFoldDB" id="A0A1W6LEJ6"/>
<dbReference type="RefSeq" id="WP_085752963.1">
    <property type="nucleotide sequence ID" value="NZ_BSPR01000018.1"/>
</dbReference>
<keyword evidence="3" id="KW-1185">Reference proteome</keyword>
<protein>
    <submittedName>
        <fullName evidence="2">Uncharacterized protein</fullName>
    </submittedName>
</protein>
<organism evidence="2 3">
    <name type="scientific">Piscinibacter gummiphilus</name>
    <dbReference type="NCBI Taxonomy" id="946333"/>
    <lineage>
        <taxon>Bacteria</taxon>
        <taxon>Pseudomonadati</taxon>
        <taxon>Pseudomonadota</taxon>
        <taxon>Betaproteobacteria</taxon>
        <taxon>Burkholderiales</taxon>
        <taxon>Sphaerotilaceae</taxon>
        <taxon>Piscinibacter</taxon>
    </lineage>
</organism>
<gene>
    <name evidence="2" type="ORF">A4W93_23620</name>
</gene>
<dbReference type="Proteomes" id="UP000193427">
    <property type="component" value="Chromosome"/>
</dbReference>
<feature type="region of interest" description="Disordered" evidence="1">
    <location>
        <begin position="65"/>
        <end position="98"/>
    </location>
</feature>
<dbReference type="EMBL" id="CP015118">
    <property type="protein sequence ID" value="ARN22660.1"/>
    <property type="molecule type" value="Genomic_DNA"/>
</dbReference>
<reference evidence="2 3" key="1">
    <citation type="submission" date="2016-04" db="EMBL/GenBank/DDBJ databases">
        <title>Complete genome sequence of natural rubber-degrading, novel Gram-negative bacterium, Rhizobacter gummiphilus strain NS21.</title>
        <authorList>
            <person name="Tabata M."/>
            <person name="Kasai D."/>
            <person name="Fukuda M."/>
        </authorList>
    </citation>
    <scope>NUCLEOTIDE SEQUENCE [LARGE SCALE GENOMIC DNA]</scope>
    <source>
        <strain evidence="2 3">NS21</strain>
    </source>
</reference>